<dbReference type="Gene3D" id="1.20.1250.20">
    <property type="entry name" value="MFS general substrate transporter like domains"/>
    <property type="match status" value="1"/>
</dbReference>
<dbReference type="AlphaFoldDB" id="A0A1G9PKV5"/>
<sequence length="376" mass="40569">MAKQTISAAALIYCAVFVASSLYVMIPLHPLLSETYNVSIGNASLTSSFFILAYAFGLLFFGFLADQLPLSRIMLTGMAVLTLVTAAIALADTIESILLLRVIQGLLAASFAPLAFGYCFRSFAPSLQGLAIALINTGFLFAGVFGQIVSAAFADTFSVSSVFIAFSVFYLSCFIFLLFTLQPSAKANGLQLKKLTASILSCLRNRIVRSLYLIAFFLLFPIMLFYGAFEIYLYTSWPEFPIPLQLFRAISLIGILPSFFTSIVLKKFRVKRVLRLHLAIMAAGFLPAAVHLNVGTIAIASFFMIISTSLTIPMVVLLVGRHATAGTSAVAIYSFTLLSGATMGSALAPILGFSVVLLLIPLLFTGLTIFARVLPD</sequence>
<dbReference type="Pfam" id="PF07690">
    <property type="entry name" value="MFS_1"/>
    <property type="match status" value="1"/>
</dbReference>
<feature type="domain" description="Major facilitator superfamily (MFS) profile" evidence="9">
    <location>
        <begin position="7"/>
        <end position="376"/>
    </location>
</feature>
<dbReference type="GO" id="GO:0005886">
    <property type="term" value="C:plasma membrane"/>
    <property type="evidence" value="ECO:0007669"/>
    <property type="project" value="UniProtKB-SubCell"/>
</dbReference>
<keyword evidence="4" id="KW-1003">Cell membrane</keyword>
<feature type="transmembrane region" description="Helical" evidence="8">
    <location>
        <begin position="272"/>
        <end position="290"/>
    </location>
</feature>
<comment type="similarity">
    <text evidence="2">Belongs to the major facilitator superfamily.</text>
</comment>
<feature type="transmembrane region" description="Helical" evidence="8">
    <location>
        <begin position="130"/>
        <end position="153"/>
    </location>
</feature>
<dbReference type="InterPro" id="IPR020846">
    <property type="entry name" value="MFS_dom"/>
</dbReference>
<comment type="subcellular location">
    <subcellularLocation>
        <location evidence="1">Cell membrane</location>
        <topology evidence="1">Multi-pass membrane protein</topology>
    </subcellularLocation>
</comment>
<evidence type="ECO:0000256" key="1">
    <source>
        <dbReference type="ARBA" id="ARBA00004651"/>
    </source>
</evidence>
<feature type="transmembrane region" description="Helical" evidence="8">
    <location>
        <begin position="296"/>
        <end position="318"/>
    </location>
</feature>
<evidence type="ECO:0000256" key="3">
    <source>
        <dbReference type="ARBA" id="ARBA00022448"/>
    </source>
</evidence>
<keyword evidence="7 8" id="KW-0472">Membrane</keyword>
<feature type="transmembrane region" description="Helical" evidence="8">
    <location>
        <begin position="46"/>
        <end position="65"/>
    </location>
</feature>
<dbReference type="InterPro" id="IPR011701">
    <property type="entry name" value="MFS"/>
</dbReference>
<organism evidence="10 11">
    <name type="scientific">Sediminibacillus halophilus</name>
    <dbReference type="NCBI Taxonomy" id="482461"/>
    <lineage>
        <taxon>Bacteria</taxon>
        <taxon>Bacillati</taxon>
        <taxon>Bacillota</taxon>
        <taxon>Bacilli</taxon>
        <taxon>Bacillales</taxon>
        <taxon>Bacillaceae</taxon>
        <taxon>Sediminibacillus</taxon>
    </lineage>
</organism>
<evidence type="ECO:0000256" key="2">
    <source>
        <dbReference type="ARBA" id="ARBA00008335"/>
    </source>
</evidence>
<name>A0A1G9PKV5_9BACI</name>
<reference evidence="11" key="1">
    <citation type="submission" date="2016-10" db="EMBL/GenBank/DDBJ databases">
        <authorList>
            <person name="Varghese N."/>
            <person name="Submissions S."/>
        </authorList>
    </citation>
    <scope>NUCLEOTIDE SEQUENCE [LARGE SCALE GENOMIC DNA]</scope>
    <source>
        <strain evidence="11">CGMCC 1.6199</strain>
    </source>
</reference>
<evidence type="ECO:0000313" key="10">
    <source>
        <dbReference type="EMBL" id="SDL99349.1"/>
    </source>
</evidence>
<accession>A0A1G9PKV5</accession>
<evidence type="ECO:0000256" key="6">
    <source>
        <dbReference type="ARBA" id="ARBA00022989"/>
    </source>
</evidence>
<evidence type="ECO:0000259" key="9">
    <source>
        <dbReference type="PROSITE" id="PS50850"/>
    </source>
</evidence>
<dbReference type="RefSeq" id="WP_074598126.1">
    <property type="nucleotide sequence ID" value="NZ_FNHF01000001.1"/>
</dbReference>
<dbReference type="Proteomes" id="UP000182347">
    <property type="component" value="Unassembled WGS sequence"/>
</dbReference>
<feature type="transmembrane region" description="Helical" evidence="8">
    <location>
        <begin position="159"/>
        <end position="181"/>
    </location>
</feature>
<dbReference type="GO" id="GO:0022857">
    <property type="term" value="F:transmembrane transporter activity"/>
    <property type="evidence" value="ECO:0007669"/>
    <property type="project" value="InterPro"/>
</dbReference>
<dbReference type="SUPFAM" id="SSF103473">
    <property type="entry name" value="MFS general substrate transporter"/>
    <property type="match status" value="1"/>
</dbReference>
<evidence type="ECO:0000256" key="4">
    <source>
        <dbReference type="ARBA" id="ARBA00022475"/>
    </source>
</evidence>
<keyword evidence="6 8" id="KW-1133">Transmembrane helix</keyword>
<feature type="transmembrane region" description="Helical" evidence="8">
    <location>
        <begin position="356"/>
        <end position="374"/>
    </location>
</feature>
<feature type="transmembrane region" description="Helical" evidence="8">
    <location>
        <begin position="97"/>
        <end position="118"/>
    </location>
</feature>
<feature type="transmembrane region" description="Helical" evidence="8">
    <location>
        <begin position="7"/>
        <end position="26"/>
    </location>
</feature>
<gene>
    <name evidence="10" type="ORF">SAMN05216244_1474</name>
</gene>
<dbReference type="PROSITE" id="PS50850">
    <property type="entry name" value="MFS"/>
    <property type="match status" value="1"/>
</dbReference>
<feature type="transmembrane region" description="Helical" evidence="8">
    <location>
        <begin position="72"/>
        <end position="91"/>
    </location>
</feature>
<keyword evidence="5 8" id="KW-0812">Transmembrane</keyword>
<dbReference type="InterPro" id="IPR036259">
    <property type="entry name" value="MFS_trans_sf"/>
</dbReference>
<protein>
    <submittedName>
        <fullName evidence="10">Predicted arabinose efflux permease, MFS family</fullName>
    </submittedName>
</protein>
<evidence type="ECO:0000256" key="8">
    <source>
        <dbReference type="SAM" id="Phobius"/>
    </source>
</evidence>
<proteinExistence type="inferred from homology"/>
<keyword evidence="11" id="KW-1185">Reference proteome</keyword>
<dbReference type="OrthoDB" id="9781156at2"/>
<dbReference type="STRING" id="482461.SAMN05216244_1474"/>
<dbReference type="PANTHER" id="PTHR43271">
    <property type="entry name" value="BLL2771 PROTEIN"/>
    <property type="match status" value="1"/>
</dbReference>
<feature type="transmembrane region" description="Helical" evidence="8">
    <location>
        <begin position="211"/>
        <end position="234"/>
    </location>
</feature>
<keyword evidence="3" id="KW-0813">Transport</keyword>
<evidence type="ECO:0000313" key="11">
    <source>
        <dbReference type="Proteomes" id="UP000182347"/>
    </source>
</evidence>
<feature type="transmembrane region" description="Helical" evidence="8">
    <location>
        <begin position="246"/>
        <end position="265"/>
    </location>
</feature>
<dbReference type="EMBL" id="FNHF01000001">
    <property type="protein sequence ID" value="SDL99349.1"/>
    <property type="molecule type" value="Genomic_DNA"/>
</dbReference>
<dbReference type="PANTHER" id="PTHR43271:SF2">
    <property type="entry name" value="BLL2771 PROTEIN"/>
    <property type="match status" value="1"/>
</dbReference>
<evidence type="ECO:0000256" key="5">
    <source>
        <dbReference type="ARBA" id="ARBA00022692"/>
    </source>
</evidence>
<feature type="transmembrane region" description="Helical" evidence="8">
    <location>
        <begin position="330"/>
        <end position="350"/>
    </location>
</feature>
<evidence type="ECO:0000256" key="7">
    <source>
        <dbReference type="ARBA" id="ARBA00023136"/>
    </source>
</evidence>